<reference evidence="3" key="1">
    <citation type="journal article" date="2019" name="Int. J. Syst. Evol. Microbiol.">
        <title>The Global Catalogue of Microorganisms (GCM) 10K type strain sequencing project: providing services to taxonomists for standard genome sequencing and annotation.</title>
        <authorList>
            <consortium name="The Broad Institute Genomics Platform"/>
            <consortium name="The Broad Institute Genome Sequencing Center for Infectious Disease"/>
            <person name="Wu L."/>
            <person name="Ma J."/>
        </authorList>
    </citation>
    <scope>NUCLEOTIDE SEQUENCE [LARGE SCALE GENOMIC DNA]</scope>
    <source>
        <strain evidence="3">CCM 8702</strain>
    </source>
</reference>
<keyword evidence="1" id="KW-1133">Transmembrane helix</keyword>
<organism evidence="2 3">
    <name type="scientific">Saccharibacillus endophyticus</name>
    <dbReference type="NCBI Taxonomy" id="2060666"/>
    <lineage>
        <taxon>Bacteria</taxon>
        <taxon>Bacillati</taxon>
        <taxon>Bacillota</taxon>
        <taxon>Bacilli</taxon>
        <taxon>Bacillales</taxon>
        <taxon>Paenibacillaceae</taxon>
        <taxon>Saccharibacillus</taxon>
    </lineage>
</organism>
<keyword evidence="3" id="KW-1185">Reference proteome</keyword>
<evidence type="ECO:0000313" key="3">
    <source>
        <dbReference type="Proteomes" id="UP000605427"/>
    </source>
</evidence>
<dbReference type="EMBL" id="BMDD01000004">
    <property type="protein sequence ID" value="GGH83253.1"/>
    <property type="molecule type" value="Genomic_DNA"/>
</dbReference>
<dbReference type="RefSeq" id="WP_268239481.1">
    <property type="nucleotide sequence ID" value="NZ_BMDD01000004.1"/>
</dbReference>
<dbReference type="Proteomes" id="UP000605427">
    <property type="component" value="Unassembled WGS sequence"/>
</dbReference>
<sequence length="44" mass="4834">MHIVWETVASQILGLVGIAAVAFGVISFSKRLKKLENTVYKDEA</sequence>
<feature type="transmembrane region" description="Helical" evidence="1">
    <location>
        <begin position="12"/>
        <end position="29"/>
    </location>
</feature>
<keyword evidence="1" id="KW-0812">Transmembrane</keyword>
<name>A0ABQ2A1L0_9BACL</name>
<evidence type="ECO:0000313" key="2">
    <source>
        <dbReference type="EMBL" id="GGH83253.1"/>
    </source>
</evidence>
<accession>A0ABQ2A1L0</accession>
<gene>
    <name evidence="2" type="ORF">GCM10007362_35810</name>
</gene>
<keyword evidence="1" id="KW-0472">Membrane</keyword>
<comment type="caution">
    <text evidence="2">The sequence shown here is derived from an EMBL/GenBank/DDBJ whole genome shotgun (WGS) entry which is preliminary data.</text>
</comment>
<proteinExistence type="predicted"/>
<evidence type="ECO:0000256" key="1">
    <source>
        <dbReference type="SAM" id="Phobius"/>
    </source>
</evidence>
<protein>
    <submittedName>
        <fullName evidence="2">Uncharacterized protein</fullName>
    </submittedName>
</protein>